<dbReference type="PANTHER" id="PTHR11799">
    <property type="entry name" value="PARAOXONASE"/>
    <property type="match status" value="1"/>
</dbReference>
<dbReference type="Gene3D" id="2.120.10.30">
    <property type="entry name" value="TolB, C-terminal domain"/>
    <property type="match status" value="1"/>
</dbReference>
<dbReference type="InterPro" id="IPR051288">
    <property type="entry name" value="Serum_paraoxonase/arylesterase"/>
</dbReference>
<reference evidence="1 2" key="1">
    <citation type="journal article" date="2016" name="Genome Biol. Evol.">
        <title>Divergent and convergent evolution of fungal pathogenicity.</title>
        <authorList>
            <person name="Shang Y."/>
            <person name="Xiao G."/>
            <person name="Zheng P."/>
            <person name="Cen K."/>
            <person name="Zhan S."/>
            <person name="Wang C."/>
        </authorList>
    </citation>
    <scope>NUCLEOTIDE SEQUENCE [LARGE SCALE GENOMIC DNA]</scope>
    <source>
        <strain evidence="1 2">ARSEF 7405</strain>
    </source>
</reference>
<evidence type="ECO:0000313" key="2">
    <source>
        <dbReference type="Proteomes" id="UP000242877"/>
    </source>
</evidence>
<dbReference type="Proteomes" id="UP000242877">
    <property type="component" value="Unassembled WGS sequence"/>
</dbReference>
<evidence type="ECO:0000313" key="1">
    <source>
        <dbReference type="EMBL" id="KZZ95601.1"/>
    </source>
</evidence>
<organism evidence="1 2">
    <name type="scientific">Ascosphaera apis ARSEF 7405</name>
    <dbReference type="NCBI Taxonomy" id="392613"/>
    <lineage>
        <taxon>Eukaryota</taxon>
        <taxon>Fungi</taxon>
        <taxon>Dikarya</taxon>
        <taxon>Ascomycota</taxon>
        <taxon>Pezizomycotina</taxon>
        <taxon>Eurotiomycetes</taxon>
        <taxon>Eurotiomycetidae</taxon>
        <taxon>Onygenales</taxon>
        <taxon>Ascosphaeraceae</taxon>
        <taxon>Ascosphaera</taxon>
    </lineage>
</organism>
<dbReference type="InterPro" id="IPR011042">
    <property type="entry name" value="6-blade_b-propeller_TolB-like"/>
</dbReference>
<protein>
    <submittedName>
        <fullName evidence="1">Six-bladed beta-propeller, TolB-like protein</fullName>
    </submittedName>
</protein>
<proteinExistence type="predicted"/>
<dbReference type="SUPFAM" id="SSF63829">
    <property type="entry name" value="Calcium-dependent phosphotriesterase"/>
    <property type="match status" value="1"/>
</dbReference>
<accession>A0A168BQF2</accession>
<dbReference type="VEuPathDB" id="FungiDB:AAP_01277"/>
<dbReference type="EMBL" id="AZGZ01000004">
    <property type="protein sequence ID" value="KZZ95601.1"/>
    <property type="molecule type" value="Genomic_DNA"/>
</dbReference>
<name>A0A168BQF2_9EURO</name>
<dbReference type="PANTHER" id="PTHR11799:SF12">
    <property type="entry name" value="PARAOXONASE-RELATED"/>
    <property type="match status" value="1"/>
</dbReference>
<sequence length="451" mass="49962">MAIRILAITAILIALIAQPLYERIVVLGFFRTPVPTVIKNAETDLKKIPNTRFYEDVHYYAPGDVIFTSCEDDTEARFSWFPAGDNFKAPEKAGKGSLKVIDPKTFTSQTLEFEDFTVNTFTTHGIDVIPDPVDKTGKTVLIYAVNHTPNPVYIDNLINSKPDLNEDITSAKSQIEIFRHVLGSGKAKHLRSIQHDLITTPNDILADSPSSIYVTNDHHYLTGPMRHAEDFFKNAKWSNVYHIKIQDFDVAKTTPQDGIDVQPATPNLHNPNGMGRVVDALGRPTGDILVTSATSGQLYSANVVKEPELGKNLTINKIHQFDMLIDNPTYFADPYAGKEEGDASGYIITGLTQAAYVGPTFHSVEGNATTRTYHLKKVAREVGEGENKKIEESYERTILFEDDSTHIRAATCALVTAIDPKINEGKKEGWLWIASVLSPHILAVKVDLANL</sequence>
<comment type="caution">
    <text evidence="1">The sequence shown here is derived from an EMBL/GenBank/DDBJ whole genome shotgun (WGS) entry which is preliminary data.</text>
</comment>
<gene>
    <name evidence="1" type="ORF">AAP_01277</name>
</gene>
<dbReference type="AlphaFoldDB" id="A0A168BQF2"/>
<dbReference type="OrthoDB" id="5307922at2759"/>
<keyword evidence="2" id="KW-1185">Reference proteome</keyword>